<accession>A0A9Q1MFL9</accession>
<evidence type="ECO:0000313" key="1">
    <source>
        <dbReference type="EMBL" id="KAJ8556539.1"/>
    </source>
</evidence>
<dbReference type="AlphaFoldDB" id="A0A9Q1MFL9"/>
<dbReference type="EMBL" id="JAJAGQ010000008">
    <property type="protein sequence ID" value="KAJ8556539.1"/>
    <property type="molecule type" value="Genomic_DNA"/>
</dbReference>
<protein>
    <submittedName>
        <fullName evidence="1">Uncharacterized protein</fullName>
    </submittedName>
</protein>
<comment type="caution">
    <text evidence="1">The sequence shown here is derived from an EMBL/GenBank/DDBJ whole genome shotgun (WGS) entry which is preliminary data.</text>
</comment>
<organism evidence="1 2">
    <name type="scientific">Anisodus acutangulus</name>
    <dbReference type="NCBI Taxonomy" id="402998"/>
    <lineage>
        <taxon>Eukaryota</taxon>
        <taxon>Viridiplantae</taxon>
        <taxon>Streptophyta</taxon>
        <taxon>Embryophyta</taxon>
        <taxon>Tracheophyta</taxon>
        <taxon>Spermatophyta</taxon>
        <taxon>Magnoliopsida</taxon>
        <taxon>eudicotyledons</taxon>
        <taxon>Gunneridae</taxon>
        <taxon>Pentapetalae</taxon>
        <taxon>asterids</taxon>
        <taxon>lamiids</taxon>
        <taxon>Solanales</taxon>
        <taxon>Solanaceae</taxon>
        <taxon>Solanoideae</taxon>
        <taxon>Hyoscyameae</taxon>
        <taxon>Anisodus</taxon>
    </lineage>
</organism>
<keyword evidence="2" id="KW-1185">Reference proteome</keyword>
<name>A0A9Q1MFL9_9SOLA</name>
<evidence type="ECO:0000313" key="2">
    <source>
        <dbReference type="Proteomes" id="UP001152561"/>
    </source>
</evidence>
<sequence length="66" mass="7778">MNLFSYPVGERREDFSLLPKQTNKTLPPFHNPSSSFLARREGLPLLHPYLAFIHGFLKDIYTKFWP</sequence>
<reference evidence="2" key="1">
    <citation type="journal article" date="2023" name="Proc. Natl. Acad. Sci. U.S.A.">
        <title>Genomic and structural basis for evolution of tropane alkaloid biosynthesis.</title>
        <authorList>
            <person name="Wanga Y.-J."/>
            <person name="Taina T."/>
            <person name="Yua J.-Y."/>
            <person name="Lia J."/>
            <person name="Xua B."/>
            <person name="Chenc J."/>
            <person name="D'Auriad J.C."/>
            <person name="Huanga J.-P."/>
            <person name="Huanga S.-X."/>
        </authorList>
    </citation>
    <scope>NUCLEOTIDE SEQUENCE [LARGE SCALE GENOMIC DNA]</scope>
    <source>
        <strain evidence="2">cv. KIB-2019</strain>
    </source>
</reference>
<gene>
    <name evidence="1" type="ORF">K7X08_035672</name>
</gene>
<dbReference type="Proteomes" id="UP001152561">
    <property type="component" value="Unassembled WGS sequence"/>
</dbReference>
<proteinExistence type="predicted"/>